<accession>A0A6J4IH49</accession>
<protein>
    <submittedName>
        <fullName evidence="2">Uncharacterized protein</fullName>
    </submittedName>
</protein>
<feature type="region of interest" description="Disordered" evidence="1">
    <location>
        <begin position="1"/>
        <end position="278"/>
    </location>
</feature>
<feature type="non-terminal residue" evidence="2">
    <location>
        <position position="1"/>
    </location>
</feature>
<dbReference type="EMBL" id="CADCTF010000104">
    <property type="protein sequence ID" value="CAA9249941.1"/>
    <property type="molecule type" value="Genomic_DNA"/>
</dbReference>
<feature type="compositionally biased region" description="Basic and acidic residues" evidence="1">
    <location>
        <begin position="158"/>
        <end position="168"/>
    </location>
</feature>
<organism evidence="2">
    <name type="scientific">uncultured Acidimicrobiales bacterium</name>
    <dbReference type="NCBI Taxonomy" id="310071"/>
    <lineage>
        <taxon>Bacteria</taxon>
        <taxon>Bacillati</taxon>
        <taxon>Actinomycetota</taxon>
        <taxon>Acidimicrobiia</taxon>
        <taxon>Acidimicrobiales</taxon>
        <taxon>environmental samples</taxon>
    </lineage>
</organism>
<feature type="compositionally biased region" description="Basic and acidic residues" evidence="1">
    <location>
        <begin position="44"/>
        <end position="60"/>
    </location>
</feature>
<evidence type="ECO:0000256" key="1">
    <source>
        <dbReference type="SAM" id="MobiDB-lite"/>
    </source>
</evidence>
<reference evidence="2" key="1">
    <citation type="submission" date="2020-02" db="EMBL/GenBank/DDBJ databases">
        <authorList>
            <person name="Meier V. D."/>
        </authorList>
    </citation>
    <scope>NUCLEOTIDE SEQUENCE</scope>
    <source>
        <strain evidence="2">AVDCRST_MAG50</strain>
    </source>
</reference>
<proteinExistence type="predicted"/>
<feature type="compositionally biased region" description="Basic residues" evidence="1">
    <location>
        <begin position="32"/>
        <end position="43"/>
    </location>
</feature>
<feature type="compositionally biased region" description="Basic residues" evidence="1">
    <location>
        <begin position="236"/>
        <end position="258"/>
    </location>
</feature>
<name>A0A6J4IH49_9ACTN</name>
<feature type="non-terminal residue" evidence="2">
    <location>
        <position position="278"/>
    </location>
</feature>
<feature type="compositionally biased region" description="Basic residues" evidence="1">
    <location>
        <begin position="169"/>
        <end position="187"/>
    </location>
</feature>
<feature type="compositionally biased region" description="Basic residues" evidence="1">
    <location>
        <begin position="266"/>
        <end position="278"/>
    </location>
</feature>
<sequence length="278" mass="31080">ERPGRDPVSGPPPRRRRRPARSRRLPDVRTARLWRAHDRRWHGAHRDATPGRRRVAGDGPHRRRLPLHRHRARGGPRGSGLGAARHRQVRAGAGQSRRRRAHDLGGSGRRSGGHPPAEGDGELVRRARHRGDRGRDGRRARGRVRGRSRRCHRRPARDRHQPEPEPAPRARHHRRVPGAVRARRCRGPGRPDASAAGGPGRGPVPLRDAAPAAGRGGAPHGALPRSGRPDRAAPCRSRRPGRGAPRGRGRRPVAPTRRHPGDRWERHRRSPPRRRPPL</sequence>
<evidence type="ECO:0000313" key="2">
    <source>
        <dbReference type="EMBL" id="CAA9249941.1"/>
    </source>
</evidence>
<gene>
    <name evidence="2" type="ORF">AVDCRST_MAG50-2549</name>
</gene>
<dbReference type="AlphaFoldDB" id="A0A6J4IH49"/>
<feature type="compositionally biased region" description="Basic residues" evidence="1">
    <location>
        <begin position="13"/>
        <end position="23"/>
    </location>
</feature>
<feature type="compositionally biased region" description="Basic residues" evidence="1">
    <location>
        <begin position="140"/>
        <end position="157"/>
    </location>
</feature>
<feature type="compositionally biased region" description="Basic residues" evidence="1">
    <location>
        <begin position="61"/>
        <end position="74"/>
    </location>
</feature>